<evidence type="ECO:0000313" key="6">
    <source>
        <dbReference type="Proteomes" id="UP000824002"/>
    </source>
</evidence>
<evidence type="ECO:0000259" key="4">
    <source>
        <dbReference type="PROSITE" id="PS50949"/>
    </source>
</evidence>
<dbReference type="PANTHER" id="PTHR43537:SF45">
    <property type="entry name" value="GNTR FAMILY REGULATORY PROTEIN"/>
    <property type="match status" value="1"/>
</dbReference>
<dbReference type="Pfam" id="PF07729">
    <property type="entry name" value="FCD"/>
    <property type="match status" value="1"/>
</dbReference>
<dbReference type="Pfam" id="PF00392">
    <property type="entry name" value="GntR"/>
    <property type="match status" value="1"/>
</dbReference>
<dbReference type="SMART" id="SM00895">
    <property type="entry name" value="FCD"/>
    <property type="match status" value="1"/>
</dbReference>
<evidence type="ECO:0000256" key="3">
    <source>
        <dbReference type="ARBA" id="ARBA00023163"/>
    </source>
</evidence>
<comment type="caution">
    <text evidence="5">The sequence shown here is derived from an EMBL/GenBank/DDBJ whole genome shotgun (WGS) entry which is preliminary data.</text>
</comment>
<keyword evidence="3" id="KW-0804">Transcription</keyword>
<evidence type="ECO:0000256" key="1">
    <source>
        <dbReference type="ARBA" id="ARBA00023015"/>
    </source>
</evidence>
<dbReference type="PROSITE" id="PS50949">
    <property type="entry name" value="HTH_GNTR"/>
    <property type="match status" value="1"/>
</dbReference>
<gene>
    <name evidence="5" type="ORF">IAB51_09720</name>
</gene>
<reference evidence="5" key="1">
    <citation type="submission" date="2020-10" db="EMBL/GenBank/DDBJ databases">
        <authorList>
            <person name="Gilroy R."/>
        </authorList>
    </citation>
    <scope>NUCLEOTIDE SEQUENCE</scope>
    <source>
        <strain evidence="5">CHK199-13235</strain>
    </source>
</reference>
<dbReference type="SUPFAM" id="SSF48008">
    <property type="entry name" value="GntR ligand-binding domain-like"/>
    <property type="match status" value="1"/>
</dbReference>
<dbReference type="Gene3D" id="1.10.10.10">
    <property type="entry name" value="Winged helix-like DNA-binding domain superfamily/Winged helix DNA-binding domain"/>
    <property type="match status" value="1"/>
</dbReference>
<sequence>MASSETIYRTLRKEILNLTLSPGQKLREEALAERFAVSRTPVRAALSRLSTERLIRVEPRKGTFVSEIDFDYVRQLIFLRTSVELRLMPLLAQSRPPELWKEMEENLARQKLLLAGDFQPSQFYRLDNKFHALYFSYAGMEAVWVLLQQFHVHYTRFRVLDMRQSGLFSQFYEEHCRILELMMAGDADALSQLIRRHLESPLERFSSHNR</sequence>
<dbReference type="GO" id="GO:0003700">
    <property type="term" value="F:DNA-binding transcription factor activity"/>
    <property type="evidence" value="ECO:0007669"/>
    <property type="project" value="InterPro"/>
</dbReference>
<keyword evidence="2" id="KW-0238">DNA-binding</keyword>
<evidence type="ECO:0000313" key="5">
    <source>
        <dbReference type="EMBL" id="HIS77063.1"/>
    </source>
</evidence>
<proteinExistence type="predicted"/>
<dbReference type="EMBL" id="DVJP01000066">
    <property type="protein sequence ID" value="HIS77063.1"/>
    <property type="molecule type" value="Genomic_DNA"/>
</dbReference>
<dbReference type="InterPro" id="IPR011711">
    <property type="entry name" value="GntR_C"/>
</dbReference>
<dbReference type="Gene3D" id="1.20.120.530">
    <property type="entry name" value="GntR ligand-binding domain-like"/>
    <property type="match status" value="1"/>
</dbReference>
<dbReference type="InterPro" id="IPR000524">
    <property type="entry name" value="Tscrpt_reg_HTH_GntR"/>
</dbReference>
<dbReference type="Proteomes" id="UP000824002">
    <property type="component" value="Unassembled WGS sequence"/>
</dbReference>
<dbReference type="InterPro" id="IPR036388">
    <property type="entry name" value="WH-like_DNA-bd_sf"/>
</dbReference>
<name>A0A9D1K1F9_9FIRM</name>
<dbReference type="PANTHER" id="PTHR43537">
    <property type="entry name" value="TRANSCRIPTIONAL REGULATOR, GNTR FAMILY"/>
    <property type="match status" value="1"/>
</dbReference>
<organism evidence="5 6">
    <name type="scientific">Candidatus Merdivicinus excrementipullorum</name>
    <dbReference type="NCBI Taxonomy" id="2840867"/>
    <lineage>
        <taxon>Bacteria</taxon>
        <taxon>Bacillati</taxon>
        <taxon>Bacillota</taxon>
        <taxon>Clostridia</taxon>
        <taxon>Eubacteriales</taxon>
        <taxon>Oscillospiraceae</taxon>
        <taxon>Oscillospiraceae incertae sedis</taxon>
        <taxon>Candidatus Merdivicinus</taxon>
    </lineage>
</organism>
<dbReference type="SUPFAM" id="SSF46785">
    <property type="entry name" value="Winged helix' DNA-binding domain"/>
    <property type="match status" value="1"/>
</dbReference>
<accession>A0A9D1K1F9</accession>
<dbReference type="SMART" id="SM00345">
    <property type="entry name" value="HTH_GNTR"/>
    <property type="match status" value="1"/>
</dbReference>
<dbReference type="InterPro" id="IPR036390">
    <property type="entry name" value="WH_DNA-bd_sf"/>
</dbReference>
<dbReference type="AlphaFoldDB" id="A0A9D1K1F9"/>
<reference evidence="5" key="2">
    <citation type="journal article" date="2021" name="PeerJ">
        <title>Extensive microbial diversity within the chicken gut microbiome revealed by metagenomics and culture.</title>
        <authorList>
            <person name="Gilroy R."/>
            <person name="Ravi A."/>
            <person name="Getino M."/>
            <person name="Pursley I."/>
            <person name="Horton D.L."/>
            <person name="Alikhan N.F."/>
            <person name="Baker D."/>
            <person name="Gharbi K."/>
            <person name="Hall N."/>
            <person name="Watson M."/>
            <person name="Adriaenssens E.M."/>
            <person name="Foster-Nyarko E."/>
            <person name="Jarju S."/>
            <person name="Secka A."/>
            <person name="Antonio M."/>
            <person name="Oren A."/>
            <person name="Chaudhuri R.R."/>
            <person name="La Ragione R."/>
            <person name="Hildebrand F."/>
            <person name="Pallen M.J."/>
        </authorList>
    </citation>
    <scope>NUCLEOTIDE SEQUENCE</scope>
    <source>
        <strain evidence="5">CHK199-13235</strain>
    </source>
</reference>
<evidence type="ECO:0000256" key="2">
    <source>
        <dbReference type="ARBA" id="ARBA00023125"/>
    </source>
</evidence>
<dbReference type="CDD" id="cd07377">
    <property type="entry name" value="WHTH_GntR"/>
    <property type="match status" value="1"/>
</dbReference>
<dbReference type="GO" id="GO:0003677">
    <property type="term" value="F:DNA binding"/>
    <property type="evidence" value="ECO:0007669"/>
    <property type="project" value="UniProtKB-KW"/>
</dbReference>
<protein>
    <submittedName>
        <fullName evidence="5">GntR family transcriptional regulator</fullName>
    </submittedName>
</protein>
<feature type="domain" description="HTH gntR-type" evidence="4">
    <location>
        <begin position="1"/>
        <end position="68"/>
    </location>
</feature>
<keyword evidence="1" id="KW-0805">Transcription regulation</keyword>
<dbReference type="InterPro" id="IPR008920">
    <property type="entry name" value="TF_FadR/GntR_C"/>
</dbReference>